<dbReference type="Pfam" id="PF00089">
    <property type="entry name" value="Trypsin"/>
    <property type="match status" value="1"/>
</dbReference>
<evidence type="ECO:0000313" key="3">
    <source>
        <dbReference type="EMBL" id="SFO70258.1"/>
    </source>
</evidence>
<dbReference type="PROSITE" id="PS00134">
    <property type="entry name" value="TRYPSIN_HIS"/>
    <property type="match status" value="1"/>
</dbReference>
<feature type="region of interest" description="Disordered" evidence="1">
    <location>
        <begin position="57"/>
        <end position="108"/>
    </location>
</feature>
<feature type="compositionally biased region" description="Low complexity" evidence="1">
    <location>
        <begin position="57"/>
        <end position="68"/>
    </location>
</feature>
<dbReference type="PANTHER" id="PTHR24260:SF136">
    <property type="entry name" value="GH08193P-RELATED"/>
    <property type="match status" value="1"/>
</dbReference>
<dbReference type="GO" id="GO:0006508">
    <property type="term" value="P:proteolysis"/>
    <property type="evidence" value="ECO:0007669"/>
    <property type="project" value="InterPro"/>
</dbReference>
<evidence type="ECO:0000259" key="2">
    <source>
        <dbReference type="PROSITE" id="PS50240"/>
    </source>
</evidence>
<dbReference type="InterPro" id="IPR001314">
    <property type="entry name" value="Peptidase_S1A"/>
</dbReference>
<dbReference type="Gene3D" id="2.40.10.10">
    <property type="entry name" value="Trypsin-like serine proteases"/>
    <property type="match status" value="1"/>
</dbReference>
<dbReference type="InterPro" id="IPR001254">
    <property type="entry name" value="Trypsin_dom"/>
</dbReference>
<dbReference type="GO" id="GO:0004252">
    <property type="term" value="F:serine-type endopeptidase activity"/>
    <property type="evidence" value="ECO:0007669"/>
    <property type="project" value="InterPro"/>
</dbReference>
<sequence length="304" mass="31301">MHVKSRSAQRASLRLGAVAAATVLGAGLAGAYVGLHRTAEAETAKPVSNVAVARSAGGNAGNASSTVSGGAGNTGKSSAQPPGLPDHPTPFSVKLSSKDIPEKGGGVRTGGCSGSLIAPQWIVTAGHCFHDLDGTRVSGKPGYTMTAAIGKLTDSDPRGHVLTVVDTRQSAVNDLALAKLSEPVTDIEPLALPDGPPDPGQHTTFVGWGSLSSKVVVQADHIKRGDFQVDQVRKNEITLEPLKKRTVENSPCPDDSGSPFFVPVKGKNTLIAVENFGPDCPQPGIETAARVDQLVSWIRGEIGS</sequence>
<dbReference type="EMBL" id="FOWC01000002">
    <property type="protein sequence ID" value="SFO70258.1"/>
    <property type="molecule type" value="Genomic_DNA"/>
</dbReference>
<protein>
    <submittedName>
        <fullName evidence="3">Trypsin</fullName>
    </submittedName>
</protein>
<dbReference type="AlphaFoldDB" id="A0A1I5JBQ3"/>
<dbReference type="InterPro" id="IPR043504">
    <property type="entry name" value="Peptidase_S1_PA_chymotrypsin"/>
</dbReference>
<dbReference type="InterPro" id="IPR009003">
    <property type="entry name" value="Peptidase_S1_PA"/>
</dbReference>
<dbReference type="SMART" id="SM00020">
    <property type="entry name" value="Tryp_SPc"/>
    <property type="match status" value="1"/>
</dbReference>
<organism evidence="3 4">
    <name type="scientific">Amycolatopsis rubida</name>
    <dbReference type="NCBI Taxonomy" id="112413"/>
    <lineage>
        <taxon>Bacteria</taxon>
        <taxon>Bacillati</taxon>
        <taxon>Actinomycetota</taxon>
        <taxon>Actinomycetes</taxon>
        <taxon>Pseudonocardiales</taxon>
        <taxon>Pseudonocardiaceae</taxon>
        <taxon>Amycolatopsis</taxon>
    </lineage>
</organism>
<evidence type="ECO:0000256" key="1">
    <source>
        <dbReference type="SAM" id="MobiDB-lite"/>
    </source>
</evidence>
<dbReference type="PROSITE" id="PS50240">
    <property type="entry name" value="TRYPSIN_DOM"/>
    <property type="match status" value="1"/>
</dbReference>
<dbReference type="Proteomes" id="UP000199137">
    <property type="component" value="Unassembled WGS sequence"/>
</dbReference>
<dbReference type="PRINTS" id="PR00722">
    <property type="entry name" value="CHYMOTRYPSIN"/>
</dbReference>
<dbReference type="PANTHER" id="PTHR24260">
    <property type="match status" value="1"/>
</dbReference>
<dbReference type="STRING" id="112413.SAMN05421854_1021049"/>
<name>A0A1I5JBQ3_9PSEU</name>
<evidence type="ECO:0000313" key="4">
    <source>
        <dbReference type="Proteomes" id="UP000199137"/>
    </source>
</evidence>
<accession>A0A1I5JBQ3</accession>
<gene>
    <name evidence="3" type="ORF">SAMN05421854_1021049</name>
</gene>
<proteinExistence type="predicted"/>
<feature type="domain" description="Peptidase S1" evidence="2">
    <location>
        <begin position="67"/>
        <end position="303"/>
    </location>
</feature>
<dbReference type="InterPro" id="IPR018114">
    <property type="entry name" value="TRYPSIN_HIS"/>
</dbReference>
<dbReference type="SUPFAM" id="SSF50494">
    <property type="entry name" value="Trypsin-like serine proteases"/>
    <property type="match status" value="1"/>
</dbReference>
<reference evidence="3 4" key="1">
    <citation type="submission" date="2016-10" db="EMBL/GenBank/DDBJ databases">
        <authorList>
            <person name="de Groot N.N."/>
        </authorList>
    </citation>
    <scope>NUCLEOTIDE SEQUENCE [LARGE SCALE GENOMIC DNA]</scope>
    <source>
        <strain evidence="3 4">DSM 44637</strain>
    </source>
</reference>
<dbReference type="InterPro" id="IPR051333">
    <property type="entry name" value="CLIP_Serine_Protease"/>
</dbReference>